<dbReference type="SUPFAM" id="SSF55083">
    <property type="entry name" value="6-hydroxymethyl-7,8-dihydropterin pyrophosphokinase, HPPK"/>
    <property type="match status" value="1"/>
</dbReference>
<dbReference type="SUPFAM" id="SSF51717">
    <property type="entry name" value="Dihydropteroate synthetase-like"/>
    <property type="match status" value="1"/>
</dbReference>
<gene>
    <name evidence="17" type="primary">FOL1</name>
    <name evidence="17" type="ORF">HK105_208319</name>
</gene>
<evidence type="ECO:0000256" key="13">
    <source>
        <dbReference type="ARBA" id="ARBA00022842"/>
    </source>
</evidence>
<comment type="catalytic activity">
    <reaction evidence="2">
        <text>6-hydroxymethyl-7,8-dihydropterin + ATP = (7,8-dihydropterin-6-yl)methyl diphosphate + AMP + H(+)</text>
        <dbReference type="Rhea" id="RHEA:11412"/>
        <dbReference type="ChEBI" id="CHEBI:15378"/>
        <dbReference type="ChEBI" id="CHEBI:30616"/>
        <dbReference type="ChEBI" id="CHEBI:44841"/>
        <dbReference type="ChEBI" id="CHEBI:72950"/>
        <dbReference type="ChEBI" id="CHEBI:456215"/>
        <dbReference type="EC" id="2.7.6.3"/>
    </reaction>
</comment>
<keyword evidence="18" id="KW-1185">Reference proteome</keyword>
<comment type="pathway">
    <text evidence="4">Cofactor biosynthesis; tetrahydrofolate biosynthesis; 7,8-dihydrofolate from 2-amino-4-hydroxy-6-hydroxymethyl-7,8-dihydropteridine diphosphate and 4-aminobenzoate: step 1/2.</text>
</comment>
<evidence type="ECO:0000256" key="4">
    <source>
        <dbReference type="ARBA" id="ARBA00004763"/>
    </source>
</evidence>
<dbReference type="PROSITE" id="PS00792">
    <property type="entry name" value="DHPS_1"/>
    <property type="match status" value="1"/>
</dbReference>
<name>A0ABR4MY54_9FUNG</name>
<evidence type="ECO:0000256" key="1">
    <source>
        <dbReference type="ARBA" id="ARBA00000012"/>
    </source>
</evidence>
<keyword evidence="13" id="KW-0460">Magnesium</keyword>
<evidence type="ECO:0000256" key="5">
    <source>
        <dbReference type="ARBA" id="ARBA00005051"/>
    </source>
</evidence>
<comment type="similarity">
    <text evidence="7">In the C-terminal section; belongs to the DHPS family.</text>
</comment>
<dbReference type="Proteomes" id="UP001527925">
    <property type="component" value="Unassembled WGS sequence"/>
</dbReference>
<dbReference type="NCBIfam" id="TIGR00526">
    <property type="entry name" value="folB_dom"/>
    <property type="match status" value="2"/>
</dbReference>
<dbReference type="PROSITE" id="PS00794">
    <property type="entry name" value="HPPK"/>
    <property type="match status" value="1"/>
</dbReference>
<dbReference type="SUPFAM" id="SSF55620">
    <property type="entry name" value="Tetrahydrobiopterin biosynthesis enzymes-like"/>
    <property type="match status" value="2"/>
</dbReference>
<dbReference type="PANTHER" id="PTHR20941:SF1">
    <property type="entry name" value="FOLIC ACID SYNTHESIS PROTEIN FOL1"/>
    <property type="match status" value="1"/>
</dbReference>
<evidence type="ECO:0000256" key="11">
    <source>
        <dbReference type="ARBA" id="ARBA00022777"/>
    </source>
</evidence>
<protein>
    <submittedName>
        <fullName evidence="17">Trifunctional dihydropteroate synthetase</fullName>
    </submittedName>
</protein>
<evidence type="ECO:0000256" key="3">
    <source>
        <dbReference type="ARBA" id="ARBA00001946"/>
    </source>
</evidence>
<keyword evidence="8" id="KW-0808">Transferase</keyword>
<keyword evidence="15" id="KW-0511">Multifunctional enzyme</keyword>
<dbReference type="CDD" id="cd00739">
    <property type="entry name" value="DHPS"/>
    <property type="match status" value="1"/>
</dbReference>
<keyword evidence="12" id="KW-0067">ATP-binding</keyword>
<evidence type="ECO:0000256" key="6">
    <source>
        <dbReference type="ARBA" id="ARBA00009640"/>
    </source>
</evidence>
<accession>A0ABR4MY54</accession>
<evidence type="ECO:0000313" key="18">
    <source>
        <dbReference type="Proteomes" id="UP001527925"/>
    </source>
</evidence>
<reference evidence="17 18" key="1">
    <citation type="submission" date="2023-09" db="EMBL/GenBank/DDBJ databases">
        <title>Pangenome analysis of Batrachochytrium dendrobatidis and related Chytrids.</title>
        <authorList>
            <person name="Yacoub M.N."/>
            <person name="Stajich J.E."/>
            <person name="James T.Y."/>
        </authorList>
    </citation>
    <scope>NUCLEOTIDE SEQUENCE [LARGE SCALE GENOMIC DNA]</scope>
    <source>
        <strain evidence="17 18">JEL0888</strain>
    </source>
</reference>
<evidence type="ECO:0000313" key="17">
    <source>
        <dbReference type="EMBL" id="KAL2912186.1"/>
    </source>
</evidence>
<evidence type="ECO:0000256" key="12">
    <source>
        <dbReference type="ARBA" id="ARBA00022840"/>
    </source>
</evidence>
<evidence type="ECO:0000256" key="7">
    <source>
        <dbReference type="ARBA" id="ARBA00009951"/>
    </source>
</evidence>
<evidence type="ECO:0000256" key="9">
    <source>
        <dbReference type="ARBA" id="ARBA00022723"/>
    </source>
</evidence>
<dbReference type="Gene3D" id="3.30.70.560">
    <property type="entry name" value="7,8-Dihydro-6-hydroxymethylpterin-pyrophosphokinase HPPK"/>
    <property type="match status" value="1"/>
</dbReference>
<dbReference type="Gene3D" id="3.20.20.20">
    <property type="entry name" value="Dihydropteroate synthase-like"/>
    <property type="match status" value="1"/>
</dbReference>
<dbReference type="InterPro" id="IPR006157">
    <property type="entry name" value="FolB_dom"/>
</dbReference>
<dbReference type="InterPro" id="IPR043133">
    <property type="entry name" value="GTP-CH-I_C/QueF"/>
</dbReference>
<dbReference type="PROSITE" id="PS00793">
    <property type="entry name" value="DHPS_2"/>
    <property type="match status" value="1"/>
</dbReference>
<comment type="similarity">
    <text evidence="6">In the N-terminal section; belongs to the DHNA family.</text>
</comment>
<evidence type="ECO:0000256" key="15">
    <source>
        <dbReference type="ARBA" id="ARBA00023268"/>
    </source>
</evidence>
<evidence type="ECO:0000256" key="10">
    <source>
        <dbReference type="ARBA" id="ARBA00022741"/>
    </source>
</evidence>
<dbReference type="PANTHER" id="PTHR20941">
    <property type="entry name" value="FOLATE SYNTHESIS PROTEINS"/>
    <property type="match status" value="1"/>
</dbReference>
<dbReference type="InterPro" id="IPR000550">
    <property type="entry name" value="Hppk"/>
</dbReference>
<organism evidence="17 18">
    <name type="scientific">Polyrhizophydium stewartii</name>
    <dbReference type="NCBI Taxonomy" id="2732419"/>
    <lineage>
        <taxon>Eukaryota</taxon>
        <taxon>Fungi</taxon>
        <taxon>Fungi incertae sedis</taxon>
        <taxon>Chytridiomycota</taxon>
        <taxon>Chytridiomycota incertae sedis</taxon>
        <taxon>Chytridiomycetes</taxon>
        <taxon>Rhizophydiales</taxon>
        <taxon>Rhizophydiales incertae sedis</taxon>
        <taxon>Polyrhizophydium</taxon>
    </lineage>
</organism>
<dbReference type="InterPro" id="IPR035907">
    <property type="entry name" value="Hppk_sf"/>
</dbReference>
<dbReference type="CDD" id="cd00534">
    <property type="entry name" value="DHNA_DHNTPE"/>
    <property type="match status" value="1"/>
</dbReference>
<evidence type="ECO:0000259" key="16">
    <source>
        <dbReference type="PROSITE" id="PS50972"/>
    </source>
</evidence>
<dbReference type="InterPro" id="IPR045031">
    <property type="entry name" value="DHP_synth-like"/>
</dbReference>
<dbReference type="Pfam" id="PF00809">
    <property type="entry name" value="Pterin_bind"/>
    <property type="match status" value="1"/>
</dbReference>
<keyword evidence="11" id="KW-0418">Kinase</keyword>
<dbReference type="Gene3D" id="3.30.1130.10">
    <property type="match status" value="2"/>
</dbReference>
<comment type="caution">
    <text evidence="17">The sequence shown here is derived from an EMBL/GenBank/DDBJ whole genome shotgun (WGS) entry which is preliminary data.</text>
</comment>
<dbReference type="InterPro" id="IPR000489">
    <property type="entry name" value="Pterin-binding_dom"/>
</dbReference>
<comment type="catalytic activity">
    <reaction evidence="1">
        <text>(7,8-dihydropterin-6-yl)methyl diphosphate + 4-aminobenzoate = 7,8-dihydropteroate + diphosphate</text>
        <dbReference type="Rhea" id="RHEA:19949"/>
        <dbReference type="ChEBI" id="CHEBI:17836"/>
        <dbReference type="ChEBI" id="CHEBI:17839"/>
        <dbReference type="ChEBI" id="CHEBI:33019"/>
        <dbReference type="ChEBI" id="CHEBI:72950"/>
        <dbReference type="EC" id="2.5.1.15"/>
    </reaction>
</comment>
<dbReference type="InterPro" id="IPR006390">
    <property type="entry name" value="DHP_synth_dom"/>
</dbReference>
<dbReference type="PROSITE" id="PS50972">
    <property type="entry name" value="PTERIN_BINDING"/>
    <property type="match status" value="1"/>
</dbReference>
<evidence type="ECO:0000256" key="14">
    <source>
        <dbReference type="ARBA" id="ARBA00022909"/>
    </source>
</evidence>
<keyword evidence="14" id="KW-0289">Folate biosynthesis</keyword>
<evidence type="ECO:0000256" key="8">
    <source>
        <dbReference type="ARBA" id="ARBA00022679"/>
    </source>
</evidence>
<evidence type="ECO:0000256" key="2">
    <source>
        <dbReference type="ARBA" id="ARBA00000198"/>
    </source>
</evidence>
<dbReference type="SMART" id="SM00905">
    <property type="entry name" value="FolB"/>
    <property type="match status" value="2"/>
</dbReference>
<keyword evidence="9" id="KW-0479">Metal-binding</keyword>
<comment type="cofactor">
    <cofactor evidence="3">
        <name>Mg(2+)</name>
        <dbReference type="ChEBI" id="CHEBI:18420"/>
    </cofactor>
</comment>
<dbReference type="NCBIfam" id="TIGR01496">
    <property type="entry name" value="DHPS"/>
    <property type="match status" value="1"/>
</dbReference>
<feature type="domain" description="Pterin-binding" evidence="16">
    <location>
        <begin position="510"/>
        <end position="771"/>
    </location>
</feature>
<dbReference type="Pfam" id="PF01288">
    <property type="entry name" value="HPPK"/>
    <property type="match status" value="1"/>
</dbReference>
<keyword evidence="10" id="KW-0547">Nucleotide-binding</keyword>
<proteinExistence type="inferred from homology"/>
<sequence>MDKLIVKELAVRNIIGVDSWERSKRQPLIIDLVAFTDVGPSGMHDLLSESISYSAISKTAQEYSESTAFKSLEALAAGIALTCLTTYPLEQVSVAVRKPRALLHAASAGVEITRSRADVPSLSRLVTPVAADAASAAAALAARPALSATSMAAAAAAAAEPQPPREDVISINDLALNCIIGVNAWEREERQKVLVNLRLHVQLENSMLVADHVPKMHNYRTITRMVSRLVEDSSFKTVEALVMRIAALLIQTCFVPKVTVRVEKPSALVFAASAGVEITRTRESLLADMGAGSRAASPGVGEPESAVSATPAAAPAGGIAADPLERTVAAASPATVFLAVGSNLGNRVANIEQAIARLTAAGVTIADTSFLYETSPMYVTDQPLFLNACLKVRTALAPHDLLALLKTIEADLGRELNNGVRYGPRPIDLDILFYNHLELNTETLVIPHPRIAEREFVLRPLCDIAPDMEHVGQFRTCRQQLALLKHRESLDPIWKVMPVRSGVWRVTDRTFIMGILNATPDSFSDGGSFSTADAAVARAAEMIAEGVDIIDVGGQSTRPHAVEVSEREETDRVVPVIQAIRKRFPDIPISIDTYRAAVAQAAVDAGADLINDISGGTRDPAMLAVMARTRKPVCLMHMRGDSHTMMELTDYGGDVIRGIRSSMASLVTHALAAGIFRWNVLVDPGIGFAKTLEQNYEILRKLPEIVKRGSVLDGFPTLVGPSRKGFIGKTIHEDDPKKRGWGTAAACSASVAGGATVVRVHDVKEMKDVVLVADRCFRS</sequence>
<comment type="pathway">
    <text evidence="5">Cofactor biosynthesis; tetrahydrofolate biosynthesis; 2-amino-4-hydroxy-6-hydroxymethyl-7,8-dihydropteridine diphosphate from 7,8-dihydroneopterin triphosphate: step 4/4.</text>
</comment>
<dbReference type="NCBIfam" id="TIGR01498">
    <property type="entry name" value="folK"/>
    <property type="match status" value="1"/>
</dbReference>
<dbReference type="InterPro" id="IPR011005">
    <property type="entry name" value="Dihydropteroate_synth-like_sf"/>
</dbReference>
<dbReference type="Pfam" id="PF02152">
    <property type="entry name" value="FolB"/>
    <property type="match status" value="2"/>
</dbReference>
<dbReference type="CDD" id="cd00483">
    <property type="entry name" value="HPPK"/>
    <property type="match status" value="1"/>
</dbReference>
<dbReference type="EMBL" id="JADGIZ020000074">
    <property type="protein sequence ID" value="KAL2912186.1"/>
    <property type="molecule type" value="Genomic_DNA"/>
</dbReference>